<accession>A0A380L0V6</accession>
<proteinExistence type="predicted"/>
<gene>
    <name evidence="2" type="ORF">NCTC13765_01549</name>
</gene>
<evidence type="ECO:0000313" key="3">
    <source>
        <dbReference type="Proteomes" id="UP000254634"/>
    </source>
</evidence>
<protein>
    <submittedName>
        <fullName evidence="2">Maltodextrose utilization protein MalA</fullName>
    </submittedName>
</protein>
<feature type="transmembrane region" description="Helical" evidence="1">
    <location>
        <begin position="24"/>
        <end position="46"/>
    </location>
</feature>
<name>A0A380L0V6_9STRE</name>
<dbReference type="AlphaFoldDB" id="A0A380L0V6"/>
<feature type="transmembrane region" description="Helical" evidence="1">
    <location>
        <begin position="167"/>
        <end position="196"/>
    </location>
</feature>
<sequence length="276" mass="31617">MPYPFSYFSSLFPFRKAFANRKRLSWFQMIFTSIFLISLSLIPVAIQSASRESQSLETFVERVYEPLTDQVMTDLATQGQLTADTFQYHGKNAVQDSKAGRVILGHQDSLNIDKRLTLYFDDKKLKIYRQKKELVSISYRGFQQADLANKKKLTAAISRSWFQENRIILSLFLTLGAGIIMGINFLILAIGATFILYLTKKSRLFAFKTIKECLNFTLNCLGLPVLISFVIGLLGQPLTTVITIQNILFVFYLVIVFYQTHYRDAENKGSIKVRKP</sequence>
<dbReference type="Proteomes" id="UP000254634">
    <property type="component" value="Unassembled WGS sequence"/>
</dbReference>
<feature type="transmembrane region" description="Helical" evidence="1">
    <location>
        <begin position="240"/>
        <end position="258"/>
    </location>
</feature>
<keyword evidence="1" id="KW-1133">Transmembrane helix</keyword>
<dbReference type="OrthoDB" id="2236777at2"/>
<evidence type="ECO:0000313" key="2">
    <source>
        <dbReference type="EMBL" id="SUN77027.1"/>
    </source>
</evidence>
<organism evidence="2 3">
    <name type="scientific">Streptococcus massiliensis</name>
    <dbReference type="NCBI Taxonomy" id="313439"/>
    <lineage>
        <taxon>Bacteria</taxon>
        <taxon>Bacillati</taxon>
        <taxon>Bacillota</taxon>
        <taxon>Bacilli</taxon>
        <taxon>Lactobacillales</taxon>
        <taxon>Streptococcaceae</taxon>
        <taxon>Streptococcus</taxon>
    </lineage>
</organism>
<evidence type="ECO:0000256" key="1">
    <source>
        <dbReference type="SAM" id="Phobius"/>
    </source>
</evidence>
<reference evidence="2" key="1">
    <citation type="submission" date="2018-06" db="EMBL/GenBank/DDBJ databases">
        <authorList>
            <consortium name="Pathogen Informatics"/>
            <person name="Doyle S."/>
        </authorList>
    </citation>
    <scope>NUCLEOTIDE SEQUENCE [LARGE SCALE GENOMIC DNA]</scope>
    <source>
        <strain evidence="2">NCTC13765</strain>
    </source>
</reference>
<keyword evidence="1" id="KW-0472">Membrane</keyword>
<keyword evidence="1" id="KW-0812">Transmembrane</keyword>
<dbReference type="EMBL" id="UHFR01000005">
    <property type="protein sequence ID" value="SUN77027.1"/>
    <property type="molecule type" value="Genomic_DNA"/>
</dbReference>
<dbReference type="STRING" id="1123307.GCA_000380065_01152"/>
<keyword evidence="3" id="KW-1185">Reference proteome</keyword>
<feature type="transmembrane region" description="Helical" evidence="1">
    <location>
        <begin position="216"/>
        <end position="234"/>
    </location>
</feature>